<dbReference type="STRING" id="36745.CLSAP_41130"/>
<evidence type="ECO:0000313" key="5">
    <source>
        <dbReference type="EMBL" id="AGF58099.1"/>
    </source>
</evidence>
<dbReference type="Gene3D" id="3.40.50.970">
    <property type="match status" value="1"/>
</dbReference>
<proteinExistence type="inferred from homology"/>
<keyword evidence="6" id="KW-1185">Reference proteome</keyword>
<dbReference type="PATRIC" id="fig|931276.5.peg.4378"/>
<dbReference type="InterPro" id="IPR005474">
    <property type="entry name" value="Transketolase_N"/>
</dbReference>
<protein>
    <submittedName>
        <fullName evidence="5">Transketolase</fullName>
        <ecNumber evidence="5">2.2.1.1</ecNumber>
    </submittedName>
</protein>
<dbReference type="PANTHER" id="PTHR47514:SF1">
    <property type="entry name" value="TRANSKETOLASE N-TERMINAL SECTION-RELATED"/>
    <property type="match status" value="1"/>
</dbReference>
<dbReference type="EC" id="2.2.1.1" evidence="5"/>
<evidence type="ECO:0000256" key="3">
    <source>
        <dbReference type="ARBA" id="ARBA00023052"/>
    </source>
</evidence>
<name>M1MJJ1_9CLOT</name>
<feature type="domain" description="Transketolase N-terminal" evidence="4">
    <location>
        <begin position="34"/>
        <end position="281"/>
    </location>
</feature>
<comment type="cofactor">
    <cofactor evidence="1">
        <name>thiamine diphosphate</name>
        <dbReference type="ChEBI" id="CHEBI:58937"/>
    </cofactor>
</comment>
<dbReference type="GO" id="GO:0004802">
    <property type="term" value="F:transketolase activity"/>
    <property type="evidence" value="ECO:0007669"/>
    <property type="project" value="UniProtKB-EC"/>
</dbReference>
<dbReference type="InterPro" id="IPR029061">
    <property type="entry name" value="THDP-binding"/>
</dbReference>
<evidence type="ECO:0000259" key="4">
    <source>
        <dbReference type="Pfam" id="PF00456"/>
    </source>
</evidence>
<dbReference type="KEGG" id="csr:Cspa_c43460"/>
<comment type="similarity">
    <text evidence="2">Belongs to the transketolase family.</text>
</comment>
<keyword evidence="3" id="KW-0786">Thiamine pyrophosphate</keyword>
<dbReference type="CDD" id="cd02012">
    <property type="entry name" value="TPP_TK"/>
    <property type="match status" value="1"/>
</dbReference>
<organism evidence="5 6">
    <name type="scientific">Clostridium saccharoperbutylacetonicum N1-4(HMT)</name>
    <dbReference type="NCBI Taxonomy" id="931276"/>
    <lineage>
        <taxon>Bacteria</taxon>
        <taxon>Bacillati</taxon>
        <taxon>Bacillota</taxon>
        <taxon>Clostridia</taxon>
        <taxon>Eubacteriales</taxon>
        <taxon>Clostridiaceae</taxon>
        <taxon>Clostridium</taxon>
    </lineage>
</organism>
<reference evidence="5 6" key="1">
    <citation type="submission" date="2013-02" db="EMBL/GenBank/DDBJ databases">
        <title>Genome sequence of Clostridium saccharoperbutylacetonicum N1-4(HMT).</title>
        <authorList>
            <person name="Poehlein A."/>
            <person name="Daniel R."/>
        </authorList>
    </citation>
    <scope>NUCLEOTIDE SEQUENCE [LARGE SCALE GENOMIC DNA]</scope>
    <source>
        <strain evidence="6">N1-4(HMT)</strain>
    </source>
</reference>
<evidence type="ECO:0000256" key="2">
    <source>
        <dbReference type="ARBA" id="ARBA00007131"/>
    </source>
</evidence>
<dbReference type="eggNOG" id="COG3959">
    <property type="taxonomic scope" value="Bacteria"/>
</dbReference>
<dbReference type="AlphaFoldDB" id="M1MJJ1"/>
<accession>M1MJJ1</accession>
<keyword evidence="5" id="KW-0808">Transferase</keyword>
<dbReference type="Proteomes" id="UP000011728">
    <property type="component" value="Chromosome"/>
</dbReference>
<dbReference type="PANTHER" id="PTHR47514">
    <property type="entry name" value="TRANSKETOLASE N-TERMINAL SECTION-RELATED"/>
    <property type="match status" value="1"/>
</dbReference>
<dbReference type="Pfam" id="PF00456">
    <property type="entry name" value="Transketolase_N"/>
    <property type="match status" value="1"/>
</dbReference>
<dbReference type="SUPFAM" id="SSF52518">
    <property type="entry name" value="Thiamin diphosphate-binding fold (THDP-binding)"/>
    <property type="match status" value="1"/>
</dbReference>
<dbReference type="EMBL" id="CP004121">
    <property type="protein sequence ID" value="AGF58099.1"/>
    <property type="molecule type" value="Genomic_DNA"/>
</dbReference>
<gene>
    <name evidence="5" type="ORF">Cspa_c43460</name>
</gene>
<sequence>MNLFRILELKRYRLVGEKMNKQKLISLSKEIKKNIIEMIYEAKSGHPGGSLSCADIITYLYYETMKVSVENPKDPNRDRFVLSKGHAAPALYSVLAEKGYFPKEELKHLRKIGALLQGHPDSKHVPGVDVSTGSLGQGISNAVGMALGLRNQKNNAKIYVILGDGELQEGLVWEASMAAAHYKLNNLVAIIDYNGLQIDGKNEEVMGVAPVDKKFESFGWNVIYCEDGNDFDKIDQAFLSIDDTQEKPTVIIAKTVKGSGVSFMEDKAEWHGQAPNEEEKEKAIKDIMN</sequence>
<evidence type="ECO:0000313" key="6">
    <source>
        <dbReference type="Proteomes" id="UP000011728"/>
    </source>
</evidence>
<dbReference type="HOGENOM" id="CLU_009227_4_1_9"/>
<evidence type="ECO:0000256" key="1">
    <source>
        <dbReference type="ARBA" id="ARBA00001964"/>
    </source>
</evidence>